<feature type="domain" description="DEAD-box RNA helicase Q" evidence="9">
    <location>
        <begin position="39"/>
        <end position="67"/>
    </location>
</feature>
<evidence type="ECO:0000256" key="1">
    <source>
        <dbReference type="ARBA" id="ARBA00022741"/>
    </source>
</evidence>
<evidence type="ECO:0000259" key="9">
    <source>
        <dbReference type="PROSITE" id="PS51195"/>
    </source>
</evidence>
<organism evidence="10 11">
    <name type="scientific">Candidatus Beckwithbacteria bacterium CG22_combo_CG10-13_8_21_14_all_01_47_9</name>
    <dbReference type="NCBI Taxonomy" id="1974496"/>
    <lineage>
        <taxon>Bacteria</taxon>
        <taxon>Candidatus Beckwithiibacteriota</taxon>
    </lineage>
</organism>
<dbReference type="InterPro" id="IPR014001">
    <property type="entry name" value="Helicase_ATP-bd"/>
</dbReference>
<dbReference type="CDD" id="cd00268">
    <property type="entry name" value="DEADc"/>
    <property type="match status" value="1"/>
</dbReference>
<accession>A0A2H0E1D7</accession>
<keyword evidence="4" id="KW-0067">ATP-binding</keyword>
<dbReference type="InterPro" id="IPR050079">
    <property type="entry name" value="DEAD_box_RNA_helicase"/>
</dbReference>
<dbReference type="InterPro" id="IPR027417">
    <property type="entry name" value="P-loop_NTPase"/>
</dbReference>
<dbReference type="GO" id="GO:0003676">
    <property type="term" value="F:nucleic acid binding"/>
    <property type="evidence" value="ECO:0007669"/>
    <property type="project" value="InterPro"/>
</dbReference>
<keyword evidence="1" id="KW-0547">Nucleotide-binding</keyword>
<feature type="domain" description="Helicase C-terminal" evidence="8">
    <location>
        <begin position="249"/>
        <end position="362"/>
    </location>
</feature>
<protein>
    <submittedName>
        <fullName evidence="10">RNA helicase</fullName>
    </submittedName>
</protein>
<dbReference type="PROSITE" id="PS51192">
    <property type="entry name" value="HELICASE_ATP_BIND_1"/>
    <property type="match status" value="1"/>
</dbReference>
<dbReference type="InterPro" id="IPR001650">
    <property type="entry name" value="Helicase_C-like"/>
</dbReference>
<feature type="short sequence motif" description="Q motif" evidence="6">
    <location>
        <begin position="39"/>
        <end position="67"/>
    </location>
</feature>
<keyword evidence="2" id="KW-0378">Hydrolase</keyword>
<keyword evidence="3 10" id="KW-0347">Helicase</keyword>
<dbReference type="SUPFAM" id="SSF52540">
    <property type="entry name" value="P-loop containing nucleoside triphosphate hydrolases"/>
    <property type="match status" value="2"/>
</dbReference>
<dbReference type="GO" id="GO:0016787">
    <property type="term" value="F:hydrolase activity"/>
    <property type="evidence" value="ECO:0007669"/>
    <property type="project" value="UniProtKB-KW"/>
</dbReference>
<dbReference type="Pfam" id="PF00270">
    <property type="entry name" value="DEAD"/>
    <property type="match status" value="1"/>
</dbReference>
<dbReference type="PANTHER" id="PTHR47959">
    <property type="entry name" value="ATP-DEPENDENT RNA HELICASE RHLE-RELATED"/>
    <property type="match status" value="1"/>
</dbReference>
<evidence type="ECO:0000256" key="2">
    <source>
        <dbReference type="ARBA" id="ARBA00022801"/>
    </source>
</evidence>
<evidence type="ECO:0000256" key="6">
    <source>
        <dbReference type="PROSITE-ProRule" id="PRU00552"/>
    </source>
</evidence>
<evidence type="ECO:0000259" key="7">
    <source>
        <dbReference type="PROSITE" id="PS51192"/>
    </source>
</evidence>
<dbReference type="PANTHER" id="PTHR47959:SF13">
    <property type="entry name" value="ATP-DEPENDENT RNA HELICASE RHLE"/>
    <property type="match status" value="1"/>
</dbReference>
<evidence type="ECO:0000256" key="4">
    <source>
        <dbReference type="ARBA" id="ARBA00022840"/>
    </source>
</evidence>
<evidence type="ECO:0000256" key="5">
    <source>
        <dbReference type="ARBA" id="ARBA00038437"/>
    </source>
</evidence>
<feature type="domain" description="Helicase ATP-binding" evidence="7">
    <location>
        <begin position="70"/>
        <end position="239"/>
    </location>
</feature>
<dbReference type="Proteomes" id="UP000229981">
    <property type="component" value="Unassembled WGS sequence"/>
</dbReference>
<dbReference type="GO" id="GO:0003724">
    <property type="term" value="F:RNA helicase activity"/>
    <property type="evidence" value="ECO:0007669"/>
    <property type="project" value="InterPro"/>
</dbReference>
<evidence type="ECO:0000313" key="10">
    <source>
        <dbReference type="EMBL" id="PIP87948.1"/>
    </source>
</evidence>
<gene>
    <name evidence="10" type="ORF">COW80_03015</name>
</gene>
<evidence type="ECO:0000259" key="8">
    <source>
        <dbReference type="PROSITE" id="PS51194"/>
    </source>
</evidence>
<dbReference type="SMART" id="SM00490">
    <property type="entry name" value="HELICc"/>
    <property type="match status" value="1"/>
</dbReference>
<sequence>MFRQRRFNRAGRQPRAFDPSFLIQRAINRPKLQVMAIKNNFADFAVDQRIKLNVKTKGYLIPTPIQDQIIPFIIEGNDVVGIANTGTGKTAAFLIPLIHKVIKNNREKVLVITPTRELAAQIQAEFTDLAKNLGLYSTLCIGGMAMGRQIQRLRQLNHFVIGTPGRLKDLEQRRVLHLSGFTTIVLDEVDRMLDMGFINDVRFLISFLPKIRQSLFFSATIEGRVRDVMAKFLTNPKIVSVKTTDVADNVDQTIVRLAGRNKIDVLHDLLIKPGFDKVLVFGRTKWEMEKLAKTLVERGFKATAIHGNKSQGQRQRALNQFKTGAVKILLATDVAQRGLDIEAVSHVINFDLPETQEDYIHR</sequence>
<dbReference type="PROSITE" id="PS51195">
    <property type="entry name" value="Q_MOTIF"/>
    <property type="match status" value="1"/>
</dbReference>
<dbReference type="EMBL" id="PCTU01000076">
    <property type="protein sequence ID" value="PIP87948.1"/>
    <property type="molecule type" value="Genomic_DNA"/>
</dbReference>
<dbReference type="SMART" id="SM00487">
    <property type="entry name" value="DEXDc"/>
    <property type="match status" value="1"/>
</dbReference>
<feature type="non-terminal residue" evidence="10">
    <location>
        <position position="362"/>
    </location>
</feature>
<reference evidence="10 11" key="1">
    <citation type="submission" date="2017-09" db="EMBL/GenBank/DDBJ databases">
        <title>Depth-based differentiation of microbial function through sediment-hosted aquifers and enrichment of novel symbionts in the deep terrestrial subsurface.</title>
        <authorList>
            <person name="Probst A.J."/>
            <person name="Ladd B."/>
            <person name="Jarett J.K."/>
            <person name="Geller-Mcgrath D.E."/>
            <person name="Sieber C.M."/>
            <person name="Emerson J.B."/>
            <person name="Anantharaman K."/>
            <person name="Thomas B.C."/>
            <person name="Malmstrom R."/>
            <person name="Stieglmeier M."/>
            <person name="Klingl A."/>
            <person name="Woyke T."/>
            <person name="Ryan C.M."/>
            <person name="Banfield J.F."/>
        </authorList>
    </citation>
    <scope>NUCLEOTIDE SEQUENCE [LARGE SCALE GENOMIC DNA]</scope>
    <source>
        <strain evidence="10">CG22_combo_CG10-13_8_21_14_all_01_47_9</strain>
    </source>
</reference>
<evidence type="ECO:0000313" key="11">
    <source>
        <dbReference type="Proteomes" id="UP000229981"/>
    </source>
</evidence>
<dbReference type="InterPro" id="IPR011545">
    <property type="entry name" value="DEAD/DEAH_box_helicase_dom"/>
</dbReference>
<dbReference type="Pfam" id="PF00271">
    <property type="entry name" value="Helicase_C"/>
    <property type="match status" value="1"/>
</dbReference>
<dbReference type="GO" id="GO:0005829">
    <property type="term" value="C:cytosol"/>
    <property type="evidence" value="ECO:0007669"/>
    <property type="project" value="TreeGrafter"/>
</dbReference>
<dbReference type="CDD" id="cd18787">
    <property type="entry name" value="SF2_C_DEAD"/>
    <property type="match status" value="1"/>
</dbReference>
<dbReference type="Gene3D" id="3.40.50.300">
    <property type="entry name" value="P-loop containing nucleotide triphosphate hydrolases"/>
    <property type="match status" value="2"/>
</dbReference>
<comment type="caution">
    <text evidence="10">The sequence shown here is derived from an EMBL/GenBank/DDBJ whole genome shotgun (WGS) entry which is preliminary data.</text>
</comment>
<proteinExistence type="inferred from homology"/>
<dbReference type="InterPro" id="IPR044742">
    <property type="entry name" value="DEAD/DEAH_RhlB"/>
</dbReference>
<name>A0A2H0E1D7_9BACT</name>
<evidence type="ECO:0000256" key="3">
    <source>
        <dbReference type="ARBA" id="ARBA00022806"/>
    </source>
</evidence>
<dbReference type="GO" id="GO:0005524">
    <property type="term" value="F:ATP binding"/>
    <property type="evidence" value="ECO:0007669"/>
    <property type="project" value="UniProtKB-KW"/>
</dbReference>
<dbReference type="AlphaFoldDB" id="A0A2H0E1D7"/>
<comment type="similarity">
    <text evidence="5">Belongs to the DEAD box helicase family.</text>
</comment>
<dbReference type="InterPro" id="IPR014014">
    <property type="entry name" value="RNA_helicase_DEAD_Q_motif"/>
</dbReference>
<dbReference type="PROSITE" id="PS51194">
    <property type="entry name" value="HELICASE_CTER"/>
    <property type="match status" value="1"/>
</dbReference>